<keyword evidence="1" id="KW-0732">Signal</keyword>
<evidence type="ECO:0000256" key="1">
    <source>
        <dbReference type="SAM" id="SignalP"/>
    </source>
</evidence>
<organism evidence="2 3">
    <name type="scientific">Roseiarcus fermentans</name>
    <dbReference type="NCBI Taxonomy" id="1473586"/>
    <lineage>
        <taxon>Bacteria</taxon>
        <taxon>Pseudomonadati</taxon>
        <taxon>Pseudomonadota</taxon>
        <taxon>Alphaproteobacteria</taxon>
        <taxon>Hyphomicrobiales</taxon>
        <taxon>Roseiarcaceae</taxon>
        <taxon>Roseiarcus</taxon>
    </lineage>
</organism>
<name>A0A366FIK4_9HYPH</name>
<keyword evidence="3" id="KW-1185">Reference proteome</keyword>
<proteinExistence type="predicted"/>
<gene>
    <name evidence="2" type="ORF">DFR50_109175</name>
</gene>
<accession>A0A366FIK4</accession>
<feature type="chain" id="PRO_5016578259" description="Conjugative transfer region protein TrbK" evidence="1">
    <location>
        <begin position="34"/>
        <end position="90"/>
    </location>
</feature>
<reference evidence="2 3" key="1">
    <citation type="submission" date="2018-06" db="EMBL/GenBank/DDBJ databases">
        <title>Genomic Encyclopedia of Type Strains, Phase IV (KMG-IV): sequencing the most valuable type-strain genomes for metagenomic binning, comparative biology and taxonomic classification.</title>
        <authorList>
            <person name="Goeker M."/>
        </authorList>
    </citation>
    <scope>NUCLEOTIDE SEQUENCE [LARGE SCALE GENOMIC DNA]</scope>
    <source>
        <strain evidence="2 3">DSM 24875</strain>
    </source>
</reference>
<evidence type="ECO:0008006" key="4">
    <source>
        <dbReference type="Google" id="ProtNLM"/>
    </source>
</evidence>
<dbReference type="AlphaFoldDB" id="A0A366FIK4"/>
<sequence>MLSPRQVLASIASRRVLAAALAPALLLSSPAPAQSPMIQGWLAANTACKGGPGDDPKTLKACARRDDLGAKLKRRGCEYQEDGDWWRCPH</sequence>
<dbReference type="EMBL" id="QNRK01000009">
    <property type="protein sequence ID" value="RBP14421.1"/>
    <property type="molecule type" value="Genomic_DNA"/>
</dbReference>
<protein>
    <recommendedName>
        <fullName evidence="4">Conjugative transfer region protein TrbK</fullName>
    </recommendedName>
</protein>
<feature type="signal peptide" evidence="1">
    <location>
        <begin position="1"/>
        <end position="33"/>
    </location>
</feature>
<dbReference type="Proteomes" id="UP000253529">
    <property type="component" value="Unassembled WGS sequence"/>
</dbReference>
<evidence type="ECO:0000313" key="3">
    <source>
        <dbReference type="Proteomes" id="UP000253529"/>
    </source>
</evidence>
<evidence type="ECO:0000313" key="2">
    <source>
        <dbReference type="EMBL" id="RBP14421.1"/>
    </source>
</evidence>
<comment type="caution">
    <text evidence="2">The sequence shown here is derived from an EMBL/GenBank/DDBJ whole genome shotgun (WGS) entry which is preliminary data.</text>
</comment>